<evidence type="ECO:0000256" key="1">
    <source>
        <dbReference type="ARBA" id="ARBA00038376"/>
    </source>
</evidence>
<dbReference type="InterPro" id="IPR016040">
    <property type="entry name" value="NAD(P)-bd_dom"/>
</dbReference>
<dbReference type="GO" id="GO:0042602">
    <property type="term" value="F:riboflavin reductase (NADPH) activity"/>
    <property type="evidence" value="ECO:0007669"/>
    <property type="project" value="TreeGrafter"/>
</dbReference>
<dbReference type="GO" id="GO:0004074">
    <property type="term" value="F:biliverdin reductase [NAD(P)H] activity"/>
    <property type="evidence" value="ECO:0007669"/>
    <property type="project" value="TreeGrafter"/>
</dbReference>
<protein>
    <recommendedName>
        <fullName evidence="2">NAD(P)-binding domain-containing protein</fullName>
    </recommendedName>
</protein>
<proteinExistence type="inferred from homology"/>
<dbReference type="PANTHER" id="PTHR43355:SF2">
    <property type="entry name" value="FLAVIN REDUCTASE (NADPH)"/>
    <property type="match status" value="1"/>
</dbReference>
<dbReference type="Pfam" id="PF13460">
    <property type="entry name" value="NAD_binding_10"/>
    <property type="match status" value="1"/>
</dbReference>
<dbReference type="STRING" id="1231657.A0A1Y1YWM4"/>
<keyword evidence="4" id="KW-1185">Reference proteome</keyword>
<dbReference type="EMBL" id="MCFA01000158">
    <property type="protein sequence ID" value="ORY02349.1"/>
    <property type="molecule type" value="Genomic_DNA"/>
</dbReference>
<evidence type="ECO:0000313" key="3">
    <source>
        <dbReference type="EMBL" id="ORY02349.1"/>
    </source>
</evidence>
<dbReference type="InterPro" id="IPR051606">
    <property type="entry name" value="Polyketide_Oxido-like"/>
</dbReference>
<feature type="domain" description="NAD(P)-binding" evidence="2">
    <location>
        <begin position="9"/>
        <end position="198"/>
    </location>
</feature>
<dbReference type="Gene3D" id="3.40.50.720">
    <property type="entry name" value="NAD(P)-binding Rossmann-like Domain"/>
    <property type="match status" value="1"/>
</dbReference>
<evidence type="ECO:0000313" key="4">
    <source>
        <dbReference type="Proteomes" id="UP000193144"/>
    </source>
</evidence>
<evidence type="ECO:0000259" key="2">
    <source>
        <dbReference type="Pfam" id="PF13460"/>
    </source>
</evidence>
<name>A0A1Y1YWM4_9PLEO</name>
<dbReference type="AlphaFoldDB" id="A0A1Y1YWM4"/>
<accession>A0A1Y1YWM4</accession>
<dbReference type="OrthoDB" id="10254221at2759"/>
<dbReference type="InterPro" id="IPR036291">
    <property type="entry name" value="NAD(P)-bd_dom_sf"/>
</dbReference>
<dbReference type="PANTHER" id="PTHR43355">
    <property type="entry name" value="FLAVIN REDUCTASE (NADPH)"/>
    <property type="match status" value="1"/>
</dbReference>
<dbReference type="SUPFAM" id="SSF51735">
    <property type="entry name" value="NAD(P)-binding Rossmann-fold domains"/>
    <property type="match status" value="1"/>
</dbReference>
<reference evidence="3 4" key="1">
    <citation type="submission" date="2016-07" db="EMBL/GenBank/DDBJ databases">
        <title>Pervasive Adenine N6-methylation of Active Genes in Fungi.</title>
        <authorList>
            <consortium name="DOE Joint Genome Institute"/>
            <person name="Mondo S.J."/>
            <person name="Dannebaum R.O."/>
            <person name="Kuo R.C."/>
            <person name="Labutti K."/>
            <person name="Haridas S."/>
            <person name="Kuo A."/>
            <person name="Salamov A."/>
            <person name="Ahrendt S.R."/>
            <person name="Lipzen A."/>
            <person name="Sullivan W."/>
            <person name="Andreopoulos W.B."/>
            <person name="Clum A."/>
            <person name="Lindquist E."/>
            <person name="Daum C."/>
            <person name="Ramamoorthy G.K."/>
            <person name="Gryganskyi A."/>
            <person name="Culley D."/>
            <person name="Magnuson J.K."/>
            <person name="James T.Y."/>
            <person name="O'Malley M.A."/>
            <person name="Stajich J.E."/>
            <person name="Spatafora J.W."/>
            <person name="Visel A."/>
            <person name="Grigoriev I.V."/>
        </authorList>
    </citation>
    <scope>NUCLEOTIDE SEQUENCE [LARGE SCALE GENOMIC DNA]</scope>
    <source>
        <strain evidence="3 4">CBS 115471</strain>
    </source>
</reference>
<comment type="caution">
    <text evidence="3">The sequence shown here is derived from an EMBL/GenBank/DDBJ whole genome shotgun (WGS) entry which is preliminary data.</text>
</comment>
<sequence length="215" mass="23051">MPEHILVIGATGAVGVQFCNEALSQGHNLTLLVRNASKLPNNIRNDPRVKITEGQLNDEKVLRSVTGSGAGIFVSFAGPTHKPITDCIKLIFPLLIENKFKRAMVLGTASFTAPQDKGALKWEALIVLVKIIGGDAFQEFNGLGEFLTSQDGQDLAWTLFRVPNLGNGVAAPVSATYTGSGSDGLFLSRKSVVAWVFKEMGQGSEWIRKAPALSN</sequence>
<dbReference type="Proteomes" id="UP000193144">
    <property type="component" value="Unassembled WGS sequence"/>
</dbReference>
<organism evidence="3 4">
    <name type="scientific">Clohesyomyces aquaticus</name>
    <dbReference type="NCBI Taxonomy" id="1231657"/>
    <lineage>
        <taxon>Eukaryota</taxon>
        <taxon>Fungi</taxon>
        <taxon>Dikarya</taxon>
        <taxon>Ascomycota</taxon>
        <taxon>Pezizomycotina</taxon>
        <taxon>Dothideomycetes</taxon>
        <taxon>Pleosporomycetidae</taxon>
        <taxon>Pleosporales</taxon>
        <taxon>Lindgomycetaceae</taxon>
        <taxon>Clohesyomyces</taxon>
    </lineage>
</organism>
<gene>
    <name evidence="3" type="ORF">BCR34DRAFT_545776</name>
</gene>
<comment type="similarity">
    <text evidence="1">Belongs to the avfA family.</text>
</comment>